<dbReference type="PROSITE" id="PS00571">
    <property type="entry name" value="AMIDASES"/>
    <property type="match status" value="1"/>
</dbReference>
<sequence>MSELWELGIAETARMIARKQISPVEVVDHFLARATTLNSTLHCFITIEEDAARVDARKAEAEIMEGQYRGPLHGIPYAVKDIINVSGLPTTNNSRLTLGDIATSDASVVASLRAAGAVLLGKTETQEFAMGGPDFSLPFGPARNPWDLDRFTGGSSSGSAAAVAAGTVPLAIGTDTGGSIRTPSAYCGISGMKPTYGRVSRWGMTPQAYSMETAGPMTWSVEDNAIALQALAGHDPGDPSSVDIPSQPWTEATSLGVCGMRIGLLRSFHEEEPDFFSDECVAVFEEAARLFEHAGATTTDVSLSPLRHYFAAQRVIMYSEAAAVHEDDFRRSLHLYGPYSVERFLPGFLLTATDYLQACRRRGELTTELAEAFSSVNLLLVIGALGVAPLIHDVARNSLVNGTPSVNAAFNLTGSPAMSVPAGISADGLPLSVQLVGRNFDEFSIYRAAQVIEDEMARRAICPQAAVKVDFLA</sequence>
<accession>A0A135NYH5</accession>
<dbReference type="STRING" id="2052828.ATO67_14445"/>
<feature type="domain" description="Amidase" evidence="4">
    <location>
        <begin position="25"/>
        <end position="443"/>
    </location>
</feature>
<evidence type="ECO:0000313" key="5">
    <source>
        <dbReference type="EMBL" id="KXG84189.1"/>
    </source>
</evidence>
<dbReference type="InterPro" id="IPR023631">
    <property type="entry name" value="Amidase_dom"/>
</dbReference>
<comment type="caution">
    <text evidence="5">The sequence shown here is derived from an EMBL/GenBank/DDBJ whole genome shotgun (WGS) entry which is preliminary data.</text>
</comment>
<proteinExistence type="inferred from homology"/>
<dbReference type="InterPro" id="IPR020556">
    <property type="entry name" value="Amidase_CS"/>
</dbReference>
<dbReference type="OrthoDB" id="9814821at2"/>
<dbReference type="RefSeq" id="WP_067650498.1">
    <property type="nucleotide sequence ID" value="NZ_KQ961030.1"/>
</dbReference>
<dbReference type="PANTHER" id="PTHR11895:SF7">
    <property type="entry name" value="GLUTAMYL-TRNA(GLN) AMIDOTRANSFERASE SUBUNIT A, MITOCHONDRIAL"/>
    <property type="match status" value="1"/>
</dbReference>
<protein>
    <recommendedName>
        <fullName evidence="3">Indoleacetamide hydrolase</fullName>
    </recommendedName>
</protein>
<dbReference type="Proteomes" id="UP000070498">
    <property type="component" value="Unassembled WGS sequence"/>
</dbReference>
<evidence type="ECO:0000256" key="1">
    <source>
        <dbReference type="ARBA" id="ARBA00003871"/>
    </source>
</evidence>
<dbReference type="AlphaFoldDB" id="A0A135NYH5"/>
<gene>
    <name evidence="5" type="ORF">ATO67_14445</name>
</gene>
<organism evidence="5 6">
    <name type="scientific">Agrobacterium bohemicum</name>
    <dbReference type="NCBI Taxonomy" id="2052828"/>
    <lineage>
        <taxon>Bacteria</taxon>
        <taxon>Pseudomonadati</taxon>
        <taxon>Pseudomonadota</taxon>
        <taxon>Alphaproteobacteria</taxon>
        <taxon>Hyphomicrobiales</taxon>
        <taxon>Rhizobiaceae</taxon>
        <taxon>Rhizobium/Agrobacterium group</taxon>
        <taxon>Agrobacterium</taxon>
    </lineage>
</organism>
<comment type="function">
    <text evidence="1">Hydrolyzes indole-3-acetamide (IAM) into indole-3-acetic acid (IAA).</text>
</comment>
<comment type="similarity">
    <text evidence="2">Belongs to the amidase family.</text>
</comment>
<dbReference type="Gene3D" id="3.90.1300.10">
    <property type="entry name" value="Amidase signature (AS) domain"/>
    <property type="match status" value="1"/>
</dbReference>
<dbReference type="InterPro" id="IPR000120">
    <property type="entry name" value="Amidase"/>
</dbReference>
<dbReference type="GO" id="GO:0003824">
    <property type="term" value="F:catalytic activity"/>
    <property type="evidence" value="ECO:0007669"/>
    <property type="project" value="InterPro"/>
</dbReference>
<evidence type="ECO:0000313" key="6">
    <source>
        <dbReference type="Proteomes" id="UP000070498"/>
    </source>
</evidence>
<evidence type="ECO:0000256" key="2">
    <source>
        <dbReference type="ARBA" id="ARBA00009199"/>
    </source>
</evidence>
<dbReference type="InterPro" id="IPR036928">
    <property type="entry name" value="AS_sf"/>
</dbReference>
<keyword evidence="6" id="KW-1185">Reference proteome</keyword>
<dbReference type="EMBL" id="LNUW01000038">
    <property type="protein sequence ID" value="KXG84189.1"/>
    <property type="molecule type" value="Genomic_DNA"/>
</dbReference>
<reference evidence="5 6" key="1">
    <citation type="submission" date="2015-11" db="EMBL/GenBank/DDBJ databases">
        <title>Draft genome sequence of Agrobacterium sp. R89-1.</title>
        <authorList>
            <person name="Zahradnik J."/>
            <person name="Kyslikova E."/>
            <person name="Palyzova A."/>
            <person name="Kyslik P."/>
        </authorList>
    </citation>
    <scope>NUCLEOTIDE SEQUENCE [LARGE SCALE GENOMIC DNA]</scope>
    <source>
        <strain evidence="5 6">R89-1</strain>
    </source>
</reference>
<evidence type="ECO:0000256" key="3">
    <source>
        <dbReference type="ARBA" id="ARBA00021874"/>
    </source>
</evidence>
<evidence type="ECO:0000259" key="4">
    <source>
        <dbReference type="Pfam" id="PF01425"/>
    </source>
</evidence>
<name>A0A135NYH5_9HYPH</name>
<dbReference type="PANTHER" id="PTHR11895">
    <property type="entry name" value="TRANSAMIDASE"/>
    <property type="match status" value="1"/>
</dbReference>
<dbReference type="Pfam" id="PF01425">
    <property type="entry name" value="Amidase"/>
    <property type="match status" value="1"/>
</dbReference>
<dbReference type="SUPFAM" id="SSF75304">
    <property type="entry name" value="Amidase signature (AS) enzymes"/>
    <property type="match status" value="1"/>
</dbReference>